<name>S3E249_GLAL2</name>
<dbReference type="GO" id="GO:0006891">
    <property type="term" value="P:intra-Golgi vesicle-mediated transport"/>
    <property type="evidence" value="ECO:0007669"/>
    <property type="project" value="InterPro"/>
</dbReference>
<reference evidence="2 3" key="1">
    <citation type="journal article" date="2013" name="BMC Genomics">
        <title>Genomics-driven discovery of the pneumocandin biosynthetic gene cluster in the fungus Glarea lozoyensis.</title>
        <authorList>
            <person name="Chen L."/>
            <person name="Yue Q."/>
            <person name="Zhang X."/>
            <person name="Xiang M."/>
            <person name="Wang C."/>
            <person name="Li S."/>
            <person name="Che Y."/>
            <person name="Ortiz-Lopez F.J."/>
            <person name="Bills G.F."/>
            <person name="Liu X."/>
            <person name="An Z."/>
        </authorList>
    </citation>
    <scope>NUCLEOTIDE SEQUENCE [LARGE SCALE GENOMIC DNA]</scope>
    <source>
        <strain evidence="3">ATCC 20868 / MF5171</strain>
    </source>
</reference>
<dbReference type="Proteomes" id="UP000016922">
    <property type="component" value="Unassembled WGS sequence"/>
</dbReference>
<dbReference type="RefSeq" id="XP_008080560.1">
    <property type="nucleotide sequence ID" value="XM_008082369.1"/>
</dbReference>
<evidence type="ECO:0000259" key="1">
    <source>
        <dbReference type="Pfam" id="PF12735"/>
    </source>
</evidence>
<dbReference type="GO" id="GO:1990071">
    <property type="term" value="C:TRAPPII protein complex"/>
    <property type="evidence" value="ECO:0007669"/>
    <property type="project" value="InterPro"/>
</dbReference>
<feature type="domain" description="Trafficking protein particle complex II-specific subunit 65 IgD3" evidence="1">
    <location>
        <begin position="414"/>
        <end position="583"/>
    </location>
</feature>
<dbReference type="InterPro" id="IPR055420">
    <property type="entry name" value="IgD3_Trs65"/>
</dbReference>
<gene>
    <name evidence="2" type="ORF">GLAREA_07682</name>
</gene>
<dbReference type="STRING" id="1116229.S3E249"/>
<dbReference type="OrthoDB" id="5345392at2759"/>
<dbReference type="KEGG" id="glz:GLAREA_07682"/>
<dbReference type="PANTHER" id="PTHR28159">
    <property type="entry name" value="TRAFFICKING PROTEIN PARTICLE COMPLEX II-SPECIFIC SUBUNIT 65"/>
    <property type="match status" value="1"/>
</dbReference>
<protein>
    <recommendedName>
        <fullName evidence="1">Trafficking protein particle complex II-specific subunit 65 IgD3 domain-containing protein</fullName>
    </recommendedName>
</protein>
<dbReference type="EMBL" id="KE145359">
    <property type="protein sequence ID" value="EPE32548.1"/>
    <property type="molecule type" value="Genomic_DNA"/>
</dbReference>
<accession>S3E249</accession>
<evidence type="ECO:0000313" key="2">
    <source>
        <dbReference type="EMBL" id="EPE32548.1"/>
    </source>
</evidence>
<dbReference type="GeneID" id="19466734"/>
<dbReference type="HOGENOM" id="CLU_015118_0_0_1"/>
<dbReference type="Pfam" id="PF12735">
    <property type="entry name" value="IgD3_Trs65"/>
    <property type="match status" value="1"/>
</dbReference>
<dbReference type="PANTHER" id="PTHR28159:SF1">
    <property type="entry name" value="TRAFFICKING PROTEIN PARTICLE COMPLEX II-SPECIFIC SUBUNIT 65"/>
    <property type="match status" value="1"/>
</dbReference>
<dbReference type="eggNOG" id="ENOG502RYDF">
    <property type="taxonomic scope" value="Eukaryota"/>
</dbReference>
<dbReference type="AlphaFoldDB" id="S3E249"/>
<proteinExistence type="predicted"/>
<dbReference type="OMA" id="IFSWTVY"/>
<dbReference type="InterPro" id="IPR024662">
    <property type="entry name" value="Trs65"/>
</dbReference>
<dbReference type="GO" id="GO:0005802">
    <property type="term" value="C:trans-Golgi network"/>
    <property type="evidence" value="ECO:0007669"/>
    <property type="project" value="TreeGrafter"/>
</dbReference>
<evidence type="ECO:0000313" key="3">
    <source>
        <dbReference type="Proteomes" id="UP000016922"/>
    </source>
</evidence>
<keyword evidence="3" id="KW-1185">Reference proteome</keyword>
<sequence length="591" mass="64489">METVPEGRPRGSIDIVESAILDTIIPLAGELNMEEALSGSVEKLDEGSYSPLAAIPQRHALFFDEIVNVYVVLQTPVFDESTLRSYLGRLAINLEAQVVNAPTEGQEAPTPHEVIFKSSVQDSEEPLIIVQGSDEHDENAADHILVVWKLSAPLVRPRLRLHSPSVVFSATASLKPSEQVESDTITEEYLPSQIPSGMNLLEAFSDDPAMGGIKPRLSALRVSQVRPPSQATSELLRPLKNISRQSVKIYPAINARVRYSRTSTISINSSVVASLDIDITPFASCKITIEKVELEVSGGSVKDLNVISGVTLPITCLPQDDLTFLYKLAADYMDPTIKSQIRVLDIAIVATAHLSKVCQPVITMRWATSLDFTPPVNPGYGLPTQAIQRAHRPAHLSIGSATETPTISTLASTRPDALPSIDITTRQTRDSNVPDFGVTMTFTAPTADTPIYPGIAFTWSVFIVNRSDRPRKLAVTVLPKRRRTETRMNRPPSVQKNDPKIADAVVDDNIIHAMQKSAALEATEIVCLSTDTRVGPLLPLACYEVELKFIAFKVGIVDIEAVRIIDLGSQEHVDIKDLPSIVVSPIPQTDE</sequence>
<organism evidence="2 3">
    <name type="scientific">Glarea lozoyensis (strain ATCC 20868 / MF5171)</name>
    <dbReference type="NCBI Taxonomy" id="1116229"/>
    <lineage>
        <taxon>Eukaryota</taxon>
        <taxon>Fungi</taxon>
        <taxon>Dikarya</taxon>
        <taxon>Ascomycota</taxon>
        <taxon>Pezizomycotina</taxon>
        <taxon>Leotiomycetes</taxon>
        <taxon>Helotiales</taxon>
        <taxon>Helotiaceae</taxon>
        <taxon>Glarea</taxon>
    </lineage>
</organism>